<dbReference type="SUPFAM" id="SSF50199">
    <property type="entry name" value="Staphylococcal nuclease"/>
    <property type="match status" value="1"/>
</dbReference>
<dbReference type="EMBL" id="WQRF01000001">
    <property type="protein sequence ID" value="MVS98694.1"/>
    <property type="molecule type" value="Genomic_DNA"/>
</dbReference>
<protein>
    <submittedName>
        <fullName evidence="2">Thermonuclease family protein</fullName>
    </submittedName>
</protein>
<evidence type="ECO:0000313" key="2">
    <source>
        <dbReference type="EMBL" id="MVS98694.1"/>
    </source>
</evidence>
<comment type="caution">
    <text evidence="2">The sequence shown here is derived from an EMBL/GenBank/DDBJ whole genome shotgun (WGS) entry which is preliminary data.</text>
</comment>
<proteinExistence type="predicted"/>
<keyword evidence="3" id="KW-1185">Reference proteome</keyword>
<dbReference type="Gene3D" id="2.40.50.90">
    <property type="match status" value="1"/>
</dbReference>
<name>A0A7X3FQ38_9HYPH</name>
<sequence>MLVALGVGGGVTTMLDGSALSDWLLGTHDRAAPAASQHYSGQFGICSGSLRITCVVDGDTFWLDGTKIRIADINTPEVSSPQCSQEAVLGRRATERLRELLNAGPFALVQDGRDEDQYGRKLRVAMRDGHSLGAQLVAEGLAHEWQGYRQDWC</sequence>
<dbReference type="Pfam" id="PF00565">
    <property type="entry name" value="SNase"/>
    <property type="match status" value="1"/>
</dbReference>
<evidence type="ECO:0000259" key="1">
    <source>
        <dbReference type="PROSITE" id="PS50830"/>
    </source>
</evidence>
<organism evidence="2 3">
    <name type="scientific">Devosia marina</name>
    <dbReference type="NCBI Taxonomy" id="2683198"/>
    <lineage>
        <taxon>Bacteria</taxon>
        <taxon>Pseudomonadati</taxon>
        <taxon>Pseudomonadota</taxon>
        <taxon>Alphaproteobacteria</taxon>
        <taxon>Hyphomicrobiales</taxon>
        <taxon>Devosiaceae</taxon>
        <taxon>Devosia</taxon>
    </lineage>
</organism>
<dbReference type="InterPro" id="IPR016071">
    <property type="entry name" value="Staphylococal_nuclease_OB-fold"/>
</dbReference>
<dbReference type="PROSITE" id="PS50830">
    <property type="entry name" value="TNASE_3"/>
    <property type="match status" value="1"/>
</dbReference>
<reference evidence="2 3" key="1">
    <citation type="submission" date="2019-12" db="EMBL/GenBank/DDBJ databases">
        <title>Devosia maris sp. nov., isolated from the deep seawater.</title>
        <authorList>
            <person name="Liu Y."/>
        </authorList>
    </citation>
    <scope>NUCLEOTIDE SEQUENCE [LARGE SCALE GENOMIC DNA]</scope>
    <source>
        <strain evidence="2 3">L53-10-65</strain>
    </source>
</reference>
<feature type="domain" description="TNase-like" evidence="1">
    <location>
        <begin position="46"/>
        <end position="142"/>
    </location>
</feature>
<gene>
    <name evidence="2" type="ORF">GO014_06625</name>
</gene>
<dbReference type="InterPro" id="IPR035437">
    <property type="entry name" value="SNase_OB-fold_sf"/>
</dbReference>
<dbReference type="Proteomes" id="UP000438106">
    <property type="component" value="Unassembled WGS sequence"/>
</dbReference>
<dbReference type="AlphaFoldDB" id="A0A7X3FQ38"/>
<accession>A0A7X3FQ38</accession>
<evidence type="ECO:0000313" key="3">
    <source>
        <dbReference type="Proteomes" id="UP000438106"/>
    </source>
</evidence>